<dbReference type="EMBL" id="AGNK02004039">
    <property type="status" value="NOT_ANNOTATED_CDS"/>
    <property type="molecule type" value="Genomic_DNA"/>
</dbReference>
<reference evidence="1" key="2">
    <citation type="submission" date="2018-08" db="UniProtKB">
        <authorList>
            <consortium name="EnsemblPlants"/>
        </authorList>
    </citation>
    <scope>IDENTIFICATION</scope>
    <source>
        <strain evidence="1">Yugu1</strain>
    </source>
</reference>
<evidence type="ECO:0000313" key="2">
    <source>
        <dbReference type="Proteomes" id="UP000004995"/>
    </source>
</evidence>
<proteinExistence type="predicted"/>
<sequence>MPSPHFTPELVFPLPDKSPSRISDELEIPLVNGRSVYIQSAVEQSPGVVTPQLVPANHTIHSKPPVSLGIRNSHLNRRNQMFEATIGRNTKWSASEKFNYTSQSTQTSCVMDTGN</sequence>
<dbReference type="Gramene" id="KQK96102">
    <property type="protein sequence ID" value="KQK96102"/>
    <property type="gene ID" value="SETIT_012498mg"/>
</dbReference>
<organism evidence="1 2">
    <name type="scientific">Setaria italica</name>
    <name type="common">Foxtail millet</name>
    <name type="synonym">Panicum italicum</name>
    <dbReference type="NCBI Taxonomy" id="4555"/>
    <lineage>
        <taxon>Eukaryota</taxon>
        <taxon>Viridiplantae</taxon>
        <taxon>Streptophyta</taxon>
        <taxon>Embryophyta</taxon>
        <taxon>Tracheophyta</taxon>
        <taxon>Spermatophyta</taxon>
        <taxon>Magnoliopsida</taxon>
        <taxon>Liliopsida</taxon>
        <taxon>Poales</taxon>
        <taxon>Poaceae</taxon>
        <taxon>PACMAD clade</taxon>
        <taxon>Panicoideae</taxon>
        <taxon>Panicodae</taxon>
        <taxon>Paniceae</taxon>
        <taxon>Cenchrinae</taxon>
        <taxon>Setaria</taxon>
    </lineage>
</organism>
<keyword evidence="2" id="KW-1185">Reference proteome</keyword>
<dbReference type="AlphaFoldDB" id="K3YE38"/>
<dbReference type="EnsemblPlants" id="KQK96102">
    <property type="protein sequence ID" value="KQK96102"/>
    <property type="gene ID" value="SETIT_012498mg"/>
</dbReference>
<name>K3YE38_SETIT</name>
<dbReference type="Proteomes" id="UP000004995">
    <property type="component" value="Unassembled WGS sequence"/>
</dbReference>
<protein>
    <submittedName>
        <fullName evidence="1">Uncharacterized protein</fullName>
    </submittedName>
</protein>
<dbReference type="HOGENOM" id="CLU_2113161_0_0_1"/>
<evidence type="ECO:0000313" key="1">
    <source>
        <dbReference type="EnsemblPlants" id="KQK96102"/>
    </source>
</evidence>
<reference evidence="2" key="1">
    <citation type="journal article" date="2012" name="Nat. Biotechnol.">
        <title>Reference genome sequence of the model plant Setaria.</title>
        <authorList>
            <person name="Bennetzen J.L."/>
            <person name="Schmutz J."/>
            <person name="Wang H."/>
            <person name="Percifield R."/>
            <person name="Hawkins J."/>
            <person name="Pontaroli A.C."/>
            <person name="Estep M."/>
            <person name="Feng L."/>
            <person name="Vaughn J.N."/>
            <person name="Grimwood J."/>
            <person name="Jenkins J."/>
            <person name="Barry K."/>
            <person name="Lindquist E."/>
            <person name="Hellsten U."/>
            <person name="Deshpande S."/>
            <person name="Wang X."/>
            <person name="Wu X."/>
            <person name="Mitros T."/>
            <person name="Triplett J."/>
            <person name="Yang X."/>
            <person name="Ye C.Y."/>
            <person name="Mauro-Herrera M."/>
            <person name="Wang L."/>
            <person name="Li P."/>
            <person name="Sharma M."/>
            <person name="Sharma R."/>
            <person name="Ronald P.C."/>
            <person name="Panaud O."/>
            <person name="Kellogg E.A."/>
            <person name="Brutnell T.P."/>
            <person name="Doust A.N."/>
            <person name="Tuskan G.A."/>
            <person name="Rokhsar D."/>
            <person name="Devos K.M."/>
        </authorList>
    </citation>
    <scope>NUCLEOTIDE SEQUENCE [LARGE SCALE GENOMIC DNA]</scope>
    <source>
        <strain evidence="2">cv. Yugu1</strain>
    </source>
</reference>
<accession>K3YE38</accession>
<dbReference type="InParanoid" id="K3YE38"/>